<accession>A0A6N1AMH6</accession>
<evidence type="ECO:0000256" key="2">
    <source>
        <dbReference type="SAM" id="SignalP"/>
    </source>
</evidence>
<dbReference type="Proteomes" id="UP000509702">
    <property type="component" value="Chromosome"/>
</dbReference>
<feature type="signal peptide" evidence="2">
    <location>
        <begin position="1"/>
        <end position="40"/>
    </location>
</feature>
<feature type="region of interest" description="Disordered" evidence="1">
    <location>
        <begin position="262"/>
        <end position="310"/>
    </location>
</feature>
<proteinExistence type="predicted"/>
<reference evidence="4 5" key="1">
    <citation type="submission" date="2020-06" db="EMBL/GenBank/DDBJ databases">
        <title>Complete genome of Azosprillum oryzae KACC14407.</title>
        <authorList>
            <person name="Kim M."/>
            <person name="Park Y.-J."/>
            <person name="Shin J.-H."/>
        </authorList>
    </citation>
    <scope>NUCLEOTIDE SEQUENCE [LARGE SCALE GENOMIC DNA]</scope>
    <source>
        <strain evidence="4 5">KACC 14407</strain>
    </source>
</reference>
<dbReference type="OrthoDB" id="8021018at2"/>
<name>A0A6N1AMH6_9PROT</name>
<dbReference type="EMBL" id="CP054619">
    <property type="protein sequence ID" value="QKS51527.1"/>
    <property type="molecule type" value="Genomic_DNA"/>
</dbReference>
<dbReference type="AlphaFoldDB" id="A0A6N1AMH6"/>
<dbReference type="PANTHER" id="PTHR36505:SF1">
    <property type="entry name" value="BLR1072 PROTEIN"/>
    <property type="match status" value="1"/>
</dbReference>
<dbReference type="Pfam" id="PF05239">
    <property type="entry name" value="PRC"/>
    <property type="match status" value="1"/>
</dbReference>
<dbReference type="InterPro" id="IPR011033">
    <property type="entry name" value="PRC_barrel-like_sf"/>
</dbReference>
<protein>
    <submittedName>
        <fullName evidence="4">PRC-barrel domain-containing protein</fullName>
    </submittedName>
</protein>
<dbReference type="KEGG" id="aoz:HUE56_13705"/>
<feature type="domain" description="PRC-barrel" evidence="3">
    <location>
        <begin position="115"/>
        <end position="188"/>
    </location>
</feature>
<dbReference type="SUPFAM" id="SSF50346">
    <property type="entry name" value="PRC-barrel domain"/>
    <property type="match status" value="1"/>
</dbReference>
<evidence type="ECO:0000256" key="1">
    <source>
        <dbReference type="SAM" id="MobiDB-lite"/>
    </source>
</evidence>
<dbReference type="Gene3D" id="2.30.30.240">
    <property type="entry name" value="PRC-barrel domain"/>
    <property type="match status" value="1"/>
</dbReference>
<evidence type="ECO:0000259" key="3">
    <source>
        <dbReference type="Pfam" id="PF05239"/>
    </source>
</evidence>
<feature type="compositionally biased region" description="Low complexity" evidence="1">
    <location>
        <begin position="267"/>
        <end position="302"/>
    </location>
</feature>
<dbReference type="PANTHER" id="PTHR36505">
    <property type="entry name" value="BLR1072 PROTEIN"/>
    <property type="match status" value="1"/>
</dbReference>
<keyword evidence="2" id="KW-0732">Signal</keyword>
<organism evidence="4 5">
    <name type="scientific">Azospirillum oryzae</name>
    <dbReference type="NCBI Taxonomy" id="286727"/>
    <lineage>
        <taxon>Bacteria</taxon>
        <taxon>Pseudomonadati</taxon>
        <taxon>Pseudomonadota</taxon>
        <taxon>Alphaproteobacteria</taxon>
        <taxon>Rhodospirillales</taxon>
        <taxon>Azospirillaceae</taxon>
        <taxon>Azospirillum</taxon>
    </lineage>
</organism>
<evidence type="ECO:0000313" key="5">
    <source>
        <dbReference type="Proteomes" id="UP000509702"/>
    </source>
</evidence>
<keyword evidence="5" id="KW-1185">Reference proteome</keyword>
<feature type="chain" id="PRO_5028841373" evidence="2">
    <location>
        <begin position="41"/>
        <end position="310"/>
    </location>
</feature>
<evidence type="ECO:0000313" key="4">
    <source>
        <dbReference type="EMBL" id="QKS51527.1"/>
    </source>
</evidence>
<gene>
    <name evidence="4" type="ORF">HUE56_13705</name>
</gene>
<dbReference type="InterPro" id="IPR027275">
    <property type="entry name" value="PRC-brl_dom"/>
</dbReference>
<sequence>MRRFKPEDAPMMRPTPSRTLGTALLLAALGPLTIAAPALAADDCAAGLDRLGQQAAALEAAGPGNPAPVTQQETAQLRALQQAAQAAAQKGNAPACQAILGEAAALQDSIAHPRAIAADELEDAKLRSPDGKDLGSVSELIIDPASGRVAYAVVELGGFLGIGDSHFPVPWALFSPSGNGYVLNVPKDKLTNAPRFDEKNRPNMNDRQWAMAVHTYYGVAPYWMRDSATLAAIAGSAGGGDASAGPLRQEVQRLSQEVARLNRELQQARGAAGSSGQEGSSQGGASQSAPGSSSGTPSGNGTPQPPVSQQ</sequence>